<keyword evidence="2" id="KW-1185">Reference proteome</keyword>
<evidence type="ECO:0000313" key="1">
    <source>
        <dbReference type="EMBL" id="TQM72281.1"/>
    </source>
</evidence>
<dbReference type="AlphaFoldDB" id="A0A543IP11"/>
<protein>
    <submittedName>
        <fullName evidence="1">Uncharacterized protein</fullName>
    </submittedName>
</protein>
<dbReference type="Proteomes" id="UP000316706">
    <property type="component" value="Unassembled WGS sequence"/>
</dbReference>
<dbReference type="EMBL" id="VFPO01000001">
    <property type="protein sequence ID" value="TQM72281.1"/>
    <property type="molecule type" value="Genomic_DNA"/>
</dbReference>
<name>A0A543IP11_9ACTN</name>
<gene>
    <name evidence="1" type="ORF">FHX41_6078</name>
</gene>
<accession>A0A543IP11</accession>
<comment type="caution">
    <text evidence="1">The sequence shown here is derived from an EMBL/GenBank/DDBJ whole genome shotgun (WGS) entry which is preliminary data.</text>
</comment>
<organism evidence="1 2">
    <name type="scientific">Actinomadura hallensis</name>
    <dbReference type="NCBI Taxonomy" id="337895"/>
    <lineage>
        <taxon>Bacteria</taxon>
        <taxon>Bacillati</taxon>
        <taxon>Actinomycetota</taxon>
        <taxon>Actinomycetes</taxon>
        <taxon>Streptosporangiales</taxon>
        <taxon>Thermomonosporaceae</taxon>
        <taxon>Actinomadura</taxon>
    </lineage>
</organism>
<reference evidence="1 2" key="1">
    <citation type="submission" date="2019-06" db="EMBL/GenBank/DDBJ databases">
        <title>Sequencing the genomes of 1000 actinobacteria strains.</title>
        <authorList>
            <person name="Klenk H.-P."/>
        </authorList>
    </citation>
    <scope>NUCLEOTIDE SEQUENCE [LARGE SCALE GENOMIC DNA]</scope>
    <source>
        <strain evidence="1 2">DSM 45043</strain>
    </source>
</reference>
<evidence type="ECO:0000313" key="2">
    <source>
        <dbReference type="Proteomes" id="UP000316706"/>
    </source>
</evidence>
<proteinExistence type="predicted"/>
<sequence length="466" mass="52681">MRVLSLDCWWNESSVDYYAFRDPVSVFDYDVVIWDPMNTPGTYGVEPFRETFQGVRQISEDESPRFMSDLSRRKQEFLQFVEMGRALVVFMAPNVIVSVHTGERETSGTGKNRHVTKIVESVDLLSALPVEGEFFPGVGYEIAARDNEFGRLLSKYSERWCYRAILEKYPGRPLAVVKGTDKVVSAVTHNDRDGMVLMLPDFVDPEVEDVDAEEENADGGSQVDEDIEDLLRWIKDLHSPSEELPRWVENFSFVEDLLRAEEIRQLEKRRQQLLLEIDKKKLEQAESDDWKLLFTAQGATLEHQVALAFEVLGFEVERGEKGRTDLRIKWQGKKAVVEVKGVGKSASEKNAAQLEKWASEETISSGMPPKGVLVVNAWKNLPPDERVQPAFPEQMLPFSVNRGHCLITGLQLLAMVRACKSDPSERDAICASIMETVGTVDGWDDLDQIFVAAERSELAEADSAEV</sequence>